<feature type="domain" description="N-(5'phosphoribosyl) anthranilate isomerase (PRAI)" evidence="10">
    <location>
        <begin position="5"/>
        <end position="200"/>
    </location>
</feature>
<evidence type="ECO:0000313" key="12">
    <source>
        <dbReference type="Proteomes" id="UP000298460"/>
    </source>
</evidence>
<dbReference type="CDD" id="cd00405">
    <property type="entry name" value="PRAI"/>
    <property type="match status" value="1"/>
</dbReference>
<comment type="catalytic activity">
    <reaction evidence="1 9">
        <text>N-(5-phospho-beta-D-ribosyl)anthranilate = 1-(2-carboxyphenylamino)-1-deoxy-D-ribulose 5-phosphate</text>
        <dbReference type="Rhea" id="RHEA:21540"/>
        <dbReference type="ChEBI" id="CHEBI:18277"/>
        <dbReference type="ChEBI" id="CHEBI:58613"/>
        <dbReference type="EC" id="5.3.1.24"/>
    </reaction>
</comment>
<dbReference type="GO" id="GO:0004640">
    <property type="term" value="F:phosphoribosylanthranilate isomerase activity"/>
    <property type="evidence" value="ECO:0007669"/>
    <property type="project" value="UniProtKB-UniRule"/>
</dbReference>
<name>A0A4Z0R9J1_9FIRM</name>
<protein>
    <recommendedName>
        <fullName evidence="4 9">N-(5'-phosphoribosyl)anthranilate isomerase</fullName>
        <shortName evidence="9">PRAI</shortName>
        <ecNumber evidence="3 9">5.3.1.24</ecNumber>
    </recommendedName>
</protein>
<dbReference type="InterPro" id="IPR011060">
    <property type="entry name" value="RibuloseP-bd_barrel"/>
</dbReference>
<dbReference type="EMBL" id="SPQQ01000001">
    <property type="protein sequence ID" value="TGE39510.1"/>
    <property type="molecule type" value="Genomic_DNA"/>
</dbReference>
<dbReference type="Gene3D" id="3.20.20.70">
    <property type="entry name" value="Aldolase class I"/>
    <property type="match status" value="1"/>
</dbReference>
<dbReference type="AlphaFoldDB" id="A0A4Z0R9J1"/>
<evidence type="ECO:0000256" key="7">
    <source>
        <dbReference type="ARBA" id="ARBA00023141"/>
    </source>
</evidence>
<keyword evidence="6 9" id="KW-0822">Tryptophan biosynthesis</keyword>
<dbReference type="Pfam" id="PF00697">
    <property type="entry name" value="PRAI"/>
    <property type="match status" value="1"/>
</dbReference>
<evidence type="ECO:0000259" key="10">
    <source>
        <dbReference type="Pfam" id="PF00697"/>
    </source>
</evidence>
<accession>A0A4Z0R9J1</accession>
<keyword evidence="8 9" id="KW-0413">Isomerase</keyword>
<dbReference type="PANTHER" id="PTHR42894">
    <property type="entry name" value="N-(5'-PHOSPHORIBOSYL)ANTHRANILATE ISOMERASE"/>
    <property type="match status" value="1"/>
</dbReference>
<dbReference type="InterPro" id="IPR013785">
    <property type="entry name" value="Aldolase_TIM"/>
</dbReference>
<evidence type="ECO:0000313" key="11">
    <source>
        <dbReference type="EMBL" id="TGE39510.1"/>
    </source>
</evidence>
<dbReference type="SUPFAM" id="SSF51366">
    <property type="entry name" value="Ribulose-phoshate binding barrel"/>
    <property type="match status" value="1"/>
</dbReference>
<evidence type="ECO:0000256" key="6">
    <source>
        <dbReference type="ARBA" id="ARBA00022822"/>
    </source>
</evidence>
<sequence length="205" mass="22910">MRKIKICGLFRDCDIDYVNEARPDFIGFVFAKSRRQVSVVWAEAMRPRLKSEITPVGVFVNESLEKVAKLLNDNTIEMAQLHGDENENYIRELKTLTNKPIIKAVRVLSEEDIVSGQHTVADFLLLDNGAGGTGESFDWSLVSQVKNQEQNQKPFFLAGGLMADNLEQAILATSPYAVDLSSGVETDGLKDRAKILEIVRRMHNG</sequence>
<evidence type="ECO:0000256" key="4">
    <source>
        <dbReference type="ARBA" id="ARBA00022272"/>
    </source>
</evidence>
<proteinExistence type="inferred from homology"/>
<dbReference type="PANTHER" id="PTHR42894:SF1">
    <property type="entry name" value="N-(5'-PHOSPHORIBOSYL)ANTHRANILATE ISOMERASE"/>
    <property type="match status" value="1"/>
</dbReference>
<dbReference type="InterPro" id="IPR044643">
    <property type="entry name" value="TrpF_fam"/>
</dbReference>
<dbReference type="Proteomes" id="UP000298460">
    <property type="component" value="Unassembled WGS sequence"/>
</dbReference>
<keyword evidence="5 9" id="KW-0028">Amino-acid biosynthesis</keyword>
<dbReference type="InterPro" id="IPR001240">
    <property type="entry name" value="PRAI_dom"/>
</dbReference>
<comment type="similarity">
    <text evidence="9">Belongs to the TrpF family.</text>
</comment>
<comment type="caution">
    <text evidence="11">The sequence shown here is derived from an EMBL/GenBank/DDBJ whole genome shotgun (WGS) entry which is preliminary data.</text>
</comment>
<dbReference type="EC" id="5.3.1.24" evidence="3 9"/>
<dbReference type="HAMAP" id="MF_00135">
    <property type="entry name" value="PRAI"/>
    <property type="match status" value="1"/>
</dbReference>
<organism evidence="11 12">
    <name type="scientific">Desulfosporosinus fructosivorans</name>
    <dbReference type="NCBI Taxonomy" id="2018669"/>
    <lineage>
        <taxon>Bacteria</taxon>
        <taxon>Bacillati</taxon>
        <taxon>Bacillota</taxon>
        <taxon>Clostridia</taxon>
        <taxon>Eubacteriales</taxon>
        <taxon>Desulfitobacteriaceae</taxon>
        <taxon>Desulfosporosinus</taxon>
    </lineage>
</organism>
<evidence type="ECO:0000256" key="1">
    <source>
        <dbReference type="ARBA" id="ARBA00001164"/>
    </source>
</evidence>
<dbReference type="OrthoDB" id="9786954at2"/>
<evidence type="ECO:0000256" key="5">
    <source>
        <dbReference type="ARBA" id="ARBA00022605"/>
    </source>
</evidence>
<evidence type="ECO:0000256" key="3">
    <source>
        <dbReference type="ARBA" id="ARBA00012572"/>
    </source>
</evidence>
<evidence type="ECO:0000256" key="2">
    <source>
        <dbReference type="ARBA" id="ARBA00004664"/>
    </source>
</evidence>
<comment type="pathway">
    <text evidence="2 9">Amino-acid biosynthesis; L-tryptophan biosynthesis; L-tryptophan from chorismate: step 3/5.</text>
</comment>
<dbReference type="UniPathway" id="UPA00035">
    <property type="reaction ID" value="UER00042"/>
</dbReference>
<dbReference type="RefSeq" id="WP_135544450.1">
    <property type="nucleotide sequence ID" value="NZ_SPQQ01000001.1"/>
</dbReference>
<evidence type="ECO:0000256" key="8">
    <source>
        <dbReference type="ARBA" id="ARBA00023235"/>
    </source>
</evidence>
<evidence type="ECO:0000256" key="9">
    <source>
        <dbReference type="HAMAP-Rule" id="MF_00135"/>
    </source>
</evidence>
<gene>
    <name evidence="9" type="primary">trpF</name>
    <name evidence="11" type="ORF">E4K67_00390</name>
</gene>
<reference evidence="11 12" key="1">
    <citation type="submission" date="2019-03" db="EMBL/GenBank/DDBJ databases">
        <title>Draft Genome Sequence of Desulfosporosinus fructosivorans Strain 63.6F, Isolated from Marine Sediment in the Baltic Sea.</title>
        <authorList>
            <person name="Hausmann B."/>
            <person name="Vandieken V."/>
            <person name="Pjevac P."/>
            <person name="Schreck K."/>
            <person name="Herbold C.W."/>
            <person name="Loy A."/>
        </authorList>
    </citation>
    <scope>NUCLEOTIDE SEQUENCE [LARGE SCALE GENOMIC DNA]</scope>
    <source>
        <strain evidence="11 12">63.6F</strain>
    </source>
</reference>
<keyword evidence="7 9" id="KW-0057">Aromatic amino acid biosynthesis</keyword>
<dbReference type="GO" id="GO:0000162">
    <property type="term" value="P:L-tryptophan biosynthetic process"/>
    <property type="evidence" value="ECO:0007669"/>
    <property type="project" value="UniProtKB-UniRule"/>
</dbReference>
<keyword evidence="12" id="KW-1185">Reference proteome</keyword>